<name>D3ATH8_9FIRM</name>
<dbReference type="HOGENOM" id="CLU_2916299_0_0_9"/>
<accession>D3ATH8</accession>
<dbReference type="EMBL" id="ACIO01000898">
    <property type="protein sequence ID" value="EFC94878.1"/>
    <property type="molecule type" value="Genomic_DNA"/>
</dbReference>
<comment type="caution">
    <text evidence="1">The sequence shown here is derived from an EMBL/GenBank/DDBJ whole genome shotgun (WGS) entry which is preliminary data.</text>
</comment>
<dbReference type="Proteomes" id="UP000004968">
    <property type="component" value="Unassembled WGS sequence"/>
</dbReference>
<dbReference type="AlphaFoldDB" id="D3ATH8"/>
<proteinExistence type="predicted"/>
<organism evidence="1 2">
    <name type="scientific">Hungatella hathewayi DSM 13479</name>
    <dbReference type="NCBI Taxonomy" id="566550"/>
    <lineage>
        <taxon>Bacteria</taxon>
        <taxon>Bacillati</taxon>
        <taxon>Bacillota</taxon>
        <taxon>Clostridia</taxon>
        <taxon>Lachnospirales</taxon>
        <taxon>Lachnospiraceae</taxon>
        <taxon>Hungatella</taxon>
    </lineage>
</organism>
<gene>
    <name evidence="1" type="ORF">CLOSTHATH_06937</name>
</gene>
<evidence type="ECO:0000313" key="1">
    <source>
        <dbReference type="EMBL" id="EFC94878.1"/>
    </source>
</evidence>
<protein>
    <submittedName>
        <fullName evidence="1">Uncharacterized protein</fullName>
    </submittedName>
</protein>
<sequence length="61" mass="7241">MGEKKYGNFFTKKGMDFQKVFTNMVTVDRKYMKTVDIQKKLNYDKATIQLVARICLLVRML</sequence>
<reference evidence="1 2" key="1">
    <citation type="submission" date="2010-01" db="EMBL/GenBank/DDBJ databases">
        <authorList>
            <person name="Weinstock G."/>
            <person name="Sodergren E."/>
            <person name="Clifton S."/>
            <person name="Fulton L."/>
            <person name="Fulton B."/>
            <person name="Courtney L."/>
            <person name="Fronick C."/>
            <person name="Harrison M."/>
            <person name="Strong C."/>
            <person name="Farmer C."/>
            <person name="Delahaunty K."/>
            <person name="Markovic C."/>
            <person name="Hall O."/>
            <person name="Minx P."/>
            <person name="Tomlinson C."/>
            <person name="Mitreva M."/>
            <person name="Nelson J."/>
            <person name="Hou S."/>
            <person name="Wollam A."/>
            <person name="Pepin K.H."/>
            <person name="Johnson M."/>
            <person name="Bhonagiri V."/>
            <person name="Nash W.E."/>
            <person name="Warren W."/>
            <person name="Chinwalla A."/>
            <person name="Mardis E.R."/>
            <person name="Wilson R.K."/>
        </authorList>
    </citation>
    <scope>NUCLEOTIDE SEQUENCE [LARGE SCALE GENOMIC DNA]</scope>
    <source>
        <strain evidence="1 2">DSM 13479</strain>
    </source>
</reference>
<evidence type="ECO:0000313" key="2">
    <source>
        <dbReference type="Proteomes" id="UP000004968"/>
    </source>
</evidence>